<comment type="similarity">
    <text evidence="1 6">Belongs to the eukaryotic initiation factor 4E family.</text>
</comment>
<dbReference type="GO" id="GO:0006417">
    <property type="term" value="P:regulation of translation"/>
    <property type="evidence" value="ECO:0007669"/>
    <property type="project" value="UniProtKB-KW"/>
</dbReference>
<sequence length="202" mass="23585">MADTRQKSALVEKSESSNEPESHLLQYPWNFYVFSYGLGRAWEESMQKIVTFSTVEHFWSIMFHTLPPSEIANGTDLYVFKDGIQPMWEDPKNQHGGRWLINVPNVKDLNRYWEELLMLIVGNSWDTEQESEEICGAVFQPRARGVKISLWTSDCEDEESIMRIGRRVKEVLNYPDRLLYQTVQQQQNAPKGQDLAQGKYFV</sequence>
<dbReference type="PANTHER" id="PTHR11960">
    <property type="entry name" value="EUKARYOTIC TRANSLATION INITIATION FACTOR 4E RELATED"/>
    <property type="match status" value="1"/>
</dbReference>
<accession>A0A5K3F7N6</accession>
<dbReference type="Gene3D" id="3.30.760.10">
    <property type="entry name" value="RNA Cap, Translation Initiation Factor Eif4e"/>
    <property type="match status" value="1"/>
</dbReference>
<evidence type="ECO:0000256" key="2">
    <source>
        <dbReference type="ARBA" id="ARBA00022540"/>
    </source>
</evidence>
<name>A0A5K3F7N6_MESCO</name>
<dbReference type="PANTHER" id="PTHR11960:SF8">
    <property type="entry name" value="EUKARYOTIC TRANSLATION INITIATION FACTOR 4E1-RELATED"/>
    <property type="match status" value="1"/>
</dbReference>
<dbReference type="SUPFAM" id="SSF55418">
    <property type="entry name" value="eIF4e-like"/>
    <property type="match status" value="1"/>
</dbReference>
<dbReference type="InterPro" id="IPR019770">
    <property type="entry name" value="TIF_eIF_4E_CS"/>
</dbReference>
<evidence type="ECO:0000256" key="4">
    <source>
        <dbReference type="ARBA" id="ARBA00022884"/>
    </source>
</evidence>
<dbReference type="Pfam" id="PF01652">
    <property type="entry name" value="IF4E"/>
    <property type="match status" value="1"/>
</dbReference>
<dbReference type="WBParaSite" id="MCU_005621-RA">
    <property type="protein sequence ID" value="MCU_005621-RA"/>
    <property type="gene ID" value="MCU_005621"/>
</dbReference>
<evidence type="ECO:0000256" key="5">
    <source>
        <dbReference type="ARBA" id="ARBA00022917"/>
    </source>
</evidence>
<keyword evidence="5 6" id="KW-0648">Protein biosynthesis</keyword>
<protein>
    <submittedName>
        <fullName evidence="7">EIF-4F 25 kDa subunit</fullName>
    </submittedName>
</protein>
<organism evidence="7">
    <name type="scientific">Mesocestoides corti</name>
    <name type="common">Flatworm</name>
    <dbReference type="NCBI Taxonomy" id="53468"/>
    <lineage>
        <taxon>Eukaryota</taxon>
        <taxon>Metazoa</taxon>
        <taxon>Spiralia</taxon>
        <taxon>Lophotrochozoa</taxon>
        <taxon>Platyhelminthes</taxon>
        <taxon>Cestoda</taxon>
        <taxon>Eucestoda</taxon>
        <taxon>Cyclophyllidea</taxon>
        <taxon>Mesocestoididae</taxon>
        <taxon>Mesocestoides</taxon>
    </lineage>
</organism>
<dbReference type="GO" id="GO:0003743">
    <property type="term" value="F:translation initiation factor activity"/>
    <property type="evidence" value="ECO:0007669"/>
    <property type="project" value="UniProtKB-KW"/>
</dbReference>
<proteinExistence type="inferred from homology"/>
<evidence type="ECO:0000313" key="7">
    <source>
        <dbReference type="WBParaSite" id="MCU_005621-RA"/>
    </source>
</evidence>
<dbReference type="InterPro" id="IPR023398">
    <property type="entry name" value="TIF_eIF4e-like"/>
</dbReference>
<keyword evidence="2 6" id="KW-0396">Initiation factor</keyword>
<keyword evidence="4 6" id="KW-0694">RNA-binding</keyword>
<keyword evidence="3" id="KW-0810">Translation regulation</keyword>
<reference evidence="7" key="1">
    <citation type="submission" date="2019-11" db="UniProtKB">
        <authorList>
            <consortium name="WormBaseParasite"/>
        </authorList>
    </citation>
    <scope>IDENTIFICATION</scope>
</reference>
<evidence type="ECO:0000256" key="6">
    <source>
        <dbReference type="RuleBase" id="RU004374"/>
    </source>
</evidence>
<dbReference type="AlphaFoldDB" id="A0A5K3F7N6"/>
<evidence type="ECO:0000256" key="1">
    <source>
        <dbReference type="ARBA" id="ARBA00009860"/>
    </source>
</evidence>
<dbReference type="PROSITE" id="PS00813">
    <property type="entry name" value="IF4E"/>
    <property type="match status" value="1"/>
</dbReference>
<dbReference type="InterPro" id="IPR001040">
    <property type="entry name" value="TIF_eIF_4E"/>
</dbReference>
<dbReference type="GO" id="GO:0000340">
    <property type="term" value="F:RNA 7-methylguanosine cap binding"/>
    <property type="evidence" value="ECO:0007669"/>
    <property type="project" value="TreeGrafter"/>
</dbReference>
<dbReference type="GO" id="GO:0016281">
    <property type="term" value="C:eukaryotic translation initiation factor 4F complex"/>
    <property type="evidence" value="ECO:0007669"/>
    <property type="project" value="TreeGrafter"/>
</dbReference>
<evidence type="ECO:0000256" key="3">
    <source>
        <dbReference type="ARBA" id="ARBA00022845"/>
    </source>
</evidence>